<dbReference type="GO" id="GO:0051087">
    <property type="term" value="F:protein-folding chaperone binding"/>
    <property type="evidence" value="ECO:0007669"/>
    <property type="project" value="TreeGrafter"/>
</dbReference>
<dbReference type="PANTHER" id="PTHR43948">
    <property type="entry name" value="DNAJ HOMOLOG SUBFAMILY B"/>
    <property type="match status" value="1"/>
</dbReference>
<dbReference type="STRING" id="1684307.A0A316U4N0"/>
<keyword evidence="3" id="KW-1185">Reference proteome</keyword>
<dbReference type="SMART" id="SM00271">
    <property type="entry name" value="DnaJ"/>
    <property type="match status" value="1"/>
</dbReference>
<evidence type="ECO:0000313" key="2">
    <source>
        <dbReference type="EMBL" id="PWN19774.1"/>
    </source>
</evidence>
<proteinExistence type="predicted"/>
<dbReference type="GeneID" id="37012696"/>
<dbReference type="AlphaFoldDB" id="A0A316U4N0"/>
<feature type="domain" description="J" evidence="1">
    <location>
        <begin position="6"/>
        <end position="76"/>
    </location>
</feature>
<evidence type="ECO:0000259" key="1">
    <source>
        <dbReference type="PROSITE" id="PS50076"/>
    </source>
</evidence>
<dbReference type="OrthoDB" id="442087at2759"/>
<dbReference type="GO" id="GO:0044183">
    <property type="term" value="F:protein folding chaperone"/>
    <property type="evidence" value="ECO:0007669"/>
    <property type="project" value="TreeGrafter"/>
</dbReference>
<dbReference type="GO" id="GO:0005634">
    <property type="term" value="C:nucleus"/>
    <property type="evidence" value="ECO:0007669"/>
    <property type="project" value="TreeGrafter"/>
</dbReference>
<evidence type="ECO:0000313" key="3">
    <source>
        <dbReference type="Proteomes" id="UP000245942"/>
    </source>
</evidence>
<protein>
    <submittedName>
        <fullName evidence="2">DnaJ-domain-containing protein</fullName>
    </submittedName>
</protein>
<sequence length="189" mass="20267">MAPLPDYYAVLGVSPTATPSEVREAYKRQSLQCHPDRFPNVPEAEKQRLTTKFQSLADAYYVLSNAERREEYDGLRGSQGFHAFGEGEEEKEQRSTAGTFNDVFAELLRPEVQRVVPIWKWVGSASGAGLGFILANIPGAIGGAVVGNRIGAIRDAKGKSVGAVFMNLSAGDRAAVLKALAVKVLGSLG</sequence>
<organism evidence="2 3">
    <name type="scientific">Pseudomicrostroma glucosiphilum</name>
    <dbReference type="NCBI Taxonomy" id="1684307"/>
    <lineage>
        <taxon>Eukaryota</taxon>
        <taxon>Fungi</taxon>
        <taxon>Dikarya</taxon>
        <taxon>Basidiomycota</taxon>
        <taxon>Ustilaginomycotina</taxon>
        <taxon>Exobasidiomycetes</taxon>
        <taxon>Microstromatales</taxon>
        <taxon>Microstromatales incertae sedis</taxon>
        <taxon>Pseudomicrostroma</taxon>
    </lineage>
</organism>
<dbReference type="GO" id="GO:0051082">
    <property type="term" value="F:unfolded protein binding"/>
    <property type="evidence" value="ECO:0007669"/>
    <property type="project" value="TreeGrafter"/>
</dbReference>
<dbReference type="InterPro" id="IPR036869">
    <property type="entry name" value="J_dom_sf"/>
</dbReference>
<reference evidence="2 3" key="1">
    <citation type="journal article" date="2018" name="Mol. Biol. Evol.">
        <title>Broad Genomic Sampling Reveals a Smut Pathogenic Ancestry of the Fungal Clade Ustilaginomycotina.</title>
        <authorList>
            <person name="Kijpornyongpan T."/>
            <person name="Mondo S.J."/>
            <person name="Barry K."/>
            <person name="Sandor L."/>
            <person name="Lee J."/>
            <person name="Lipzen A."/>
            <person name="Pangilinan J."/>
            <person name="LaButti K."/>
            <person name="Hainaut M."/>
            <person name="Henrissat B."/>
            <person name="Grigoriev I.V."/>
            <person name="Spatafora J.W."/>
            <person name="Aime M.C."/>
        </authorList>
    </citation>
    <scope>NUCLEOTIDE SEQUENCE [LARGE SCALE GENOMIC DNA]</scope>
    <source>
        <strain evidence="2 3">MCA 4718</strain>
    </source>
</reference>
<dbReference type="RefSeq" id="XP_025346934.1">
    <property type="nucleotide sequence ID" value="XM_025490962.1"/>
</dbReference>
<dbReference type="InterPro" id="IPR001623">
    <property type="entry name" value="DnaJ_domain"/>
</dbReference>
<dbReference type="Pfam" id="PF00226">
    <property type="entry name" value="DnaJ"/>
    <property type="match status" value="1"/>
</dbReference>
<dbReference type="CDD" id="cd06257">
    <property type="entry name" value="DnaJ"/>
    <property type="match status" value="1"/>
</dbReference>
<dbReference type="PANTHER" id="PTHR43948:SF21">
    <property type="entry name" value="DNAJ DOMAIN-CONTAINING PROTEIN"/>
    <property type="match status" value="1"/>
</dbReference>
<name>A0A316U4N0_9BASI</name>
<dbReference type="EMBL" id="KZ819330">
    <property type="protein sequence ID" value="PWN19774.1"/>
    <property type="molecule type" value="Genomic_DNA"/>
</dbReference>
<dbReference type="Proteomes" id="UP000245942">
    <property type="component" value="Unassembled WGS sequence"/>
</dbReference>
<accession>A0A316U4N0</accession>
<dbReference type="GO" id="GO:0005737">
    <property type="term" value="C:cytoplasm"/>
    <property type="evidence" value="ECO:0007669"/>
    <property type="project" value="TreeGrafter"/>
</dbReference>
<dbReference type="PRINTS" id="PR00625">
    <property type="entry name" value="JDOMAIN"/>
</dbReference>
<dbReference type="SUPFAM" id="SSF46565">
    <property type="entry name" value="Chaperone J-domain"/>
    <property type="match status" value="1"/>
</dbReference>
<dbReference type="PROSITE" id="PS50076">
    <property type="entry name" value="DNAJ_2"/>
    <property type="match status" value="1"/>
</dbReference>
<dbReference type="Gene3D" id="1.10.287.110">
    <property type="entry name" value="DnaJ domain"/>
    <property type="match status" value="1"/>
</dbReference>
<gene>
    <name evidence="2" type="ORF">BCV69DRAFT_271707</name>
</gene>